<evidence type="ECO:0000256" key="3">
    <source>
        <dbReference type="ARBA" id="ARBA00022603"/>
    </source>
</evidence>
<protein>
    <recommendedName>
        <fullName evidence="2">site-specific DNA-methyltransferase (adenine-specific)</fullName>
        <ecNumber evidence="2">2.1.1.72</ecNumber>
    </recommendedName>
</protein>
<dbReference type="PRINTS" id="PR00507">
    <property type="entry name" value="N12N6MTFRASE"/>
</dbReference>
<comment type="catalytic activity">
    <reaction evidence="6">
        <text>a 2'-deoxyadenosine in DNA + S-adenosyl-L-methionine = an N(6)-methyl-2'-deoxyadenosine in DNA + S-adenosyl-L-homocysteine + H(+)</text>
        <dbReference type="Rhea" id="RHEA:15197"/>
        <dbReference type="Rhea" id="RHEA-COMP:12418"/>
        <dbReference type="Rhea" id="RHEA-COMP:12419"/>
        <dbReference type="ChEBI" id="CHEBI:15378"/>
        <dbReference type="ChEBI" id="CHEBI:57856"/>
        <dbReference type="ChEBI" id="CHEBI:59789"/>
        <dbReference type="ChEBI" id="CHEBI:90615"/>
        <dbReference type="ChEBI" id="CHEBI:90616"/>
        <dbReference type="EC" id="2.1.1.72"/>
    </reaction>
</comment>
<proteinExistence type="inferred from homology"/>
<evidence type="ECO:0000313" key="8">
    <source>
        <dbReference type="EMBL" id="CUM92138.1"/>
    </source>
</evidence>
<sequence>MLRTIEMYTNEYKDTTKKEIRKKKGQFFTPAEVSMRMAAVENKYPKNQLIRVLDPGAGNGILSFAVIDKLLRSGYKWLDITLIETDTEILPVLEYTITKIRQICESYHAECTIHYIDQNFVLWESSRLYDIVICNPPYMKVRKDSIEATAMKAYVYGQPNLYGLFMAKAVELLRDNGQYIFITPRSWTSGKYFTKVRSFLQKELNIKEIDLFSSRDEVFQGEKVLQETMILYGEKGQIQDEQIKINILKDGTLDTGNSFWAAADQIKFKGSEQYLLLPENENDLKIIDIMSDMTDSFESSGYHFKTGPVVEFRNLDHIHKIYQTGDIPMYRSIHIQNGTLQFPADTQKAQYVSTDEESLLIPKQNTILVRRLSTKEDLKRIQACKYFADENTDLNTEFMTVENHVNYLTRKDGMEMTRNEIDQLFDILMSDMYERYIRLINGSTQINAGELNKLPLQRIERSINS</sequence>
<dbReference type="GO" id="GO:0032259">
    <property type="term" value="P:methylation"/>
    <property type="evidence" value="ECO:0007669"/>
    <property type="project" value="UniProtKB-KW"/>
</dbReference>
<evidence type="ECO:0000313" key="9">
    <source>
        <dbReference type="Proteomes" id="UP000095553"/>
    </source>
</evidence>
<dbReference type="GO" id="GO:0006304">
    <property type="term" value="P:DNA modification"/>
    <property type="evidence" value="ECO:0007669"/>
    <property type="project" value="InterPro"/>
</dbReference>
<keyword evidence="5" id="KW-0949">S-adenosyl-L-methionine</keyword>
<comment type="similarity">
    <text evidence="1">Belongs to the N(4)/N(6)-methyltransferase family.</text>
</comment>
<dbReference type="InterPro" id="IPR002052">
    <property type="entry name" value="DNA_methylase_N6_adenine_CS"/>
</dbReference>
<dbReference type="Proteomes" id="UP000095553">
    <property type="component" value="Unassembled WGS sequence"/>
</dbReference>
<evidence type="ECO:0000259" key="7">
    <source>
        <dbReference type="Pfam" id="PF07669"/>
    </source>
</evidence>
<gene>
    <name evidence="8" type="primary">taqIM</name>
    <name evidence="8" type="ORF">ERS852571_01389</name>
</gene>
<dbReference type="Gene3D" id="3.40.50.150">
    <property type="entry name" value="Vaccinia Virus protein VP39"/>
    <property type="match status" value="1"/>
</dbReference>
<name>A0A173SSJ7_ANAHA</name>
<dbReference type="InterPro" id="IPR011639">
    <property type="entry name" value="MethylTrfase_TaqI-like_dom"/>
</dbReference>
<evidence type="ECO:0000256" key="2">
    <source>
        <dbReference type="ARBA" id="ARBA00011900"/>
    </source>
</evidence>
<dbReference type="EMBL" id="CYXY01000007">
    <property type="protein sequence ID" value="CUM92138.1"/>
    <property type="molecule type" value="Genomic_DNA"/>
</dbReference>
<dbReference type="InterPro" id="IPR050953">
    <property type="entry name" value="N4_N6_ade-DNA_methylase"/>
</dbReference>
<dbReference type="AlphaFoldDB" id="A0A173SSJ7"/>
<keyword evidence="3 8" id="KW-0489">Methyltransferase</keyword>
<evidence type="ECO:0000256" key="6">
    <source>
        <dbReference type="ARBA" id="ARBA00047942"/>
    </source>
</evidence>
<dbReference type="PANTHER" id="PTHR33841:SF5">
    <property type="entry name" value="DNA METHYLASE (MODIFICATION METHYLASE) (METHYLTRANSFERASE)-RELATED"/>
    <property type="match status" value="1"/>
</dbReference>
<dbReference type="EC" id="2.1.1.72" evidence="2"/>
<evidence type="ECO:0000256" key="5">
    <source>
        <dbReference type="ARBA" id="ARBA00022691"/>
    </source>
</evidence>
<evidence type="ECO:0000256" key="4">
    <source>
        <dbReference type="ARBA" id="ARBA00022679"/>
    </source>
</evidence>
<organism evidence="8 9">
    <name type="scientific">Anaerostipes hadrus</name>
    <dbReference type="NCBI Taxonomy" id="649756"/>
    <lineage>
        <taxon>Bacteria</taxon>
        <taxon>Bacillati</taxon>
        <taxon>Bacillota</taxon>
        <taxon>Clostridia</taxon>
        <taxon>Lachnospirales</taxon>
        <taxon>Lachnospiraceae</taxon>
        <taxon>Anaerostipes</taxon>
    </lineage>
</organism>
<dbReference type="RefSeq" id="WP_242855368.1">
    <property type="nucleotide sequence ID" value="NZ_CYXY01000007.1"/>
</dbReference>
<accession>A0A173SSJ7</accession>
<dbReference type="PROSITE" id="PS00092">
    <property type="entry name" value="N6_MTASE"/>
    <property type="match status" value="1"/>
</dbReference>
<dbReference type="Pfam" id="PF07669">
    <property type="entry name" value="Eco57I"/>
    <property type="match status" value="1"/>
</dbReference>
<evidence type="ECO:0000256" key="1">
    <source>
        <dbReference type="ARBA" id="ARBA00006594"/>
    </source>
</evidence>
<reference evidence="8 9" key="1">
    <citation type="submission" date="2015-09" db="EMBL/GenBank/DDBJ databases">
        <authorList>
            <consortium name="Pathogen Informatics"/>
        </authorList>
    </citation>
    <scope>NUCLEOTIDE SEQUENCE [LARGE SCALE GENOMIC DNA]</scope>
    <source>
        <strain evidence="8 9">2789STDY5834959</strain>
    </source>
</reference>
<feature type="domain" description="Type II methyltransferase M.TaqI-like" evidence="7">
    <location>
        <begin position="115"/>
        <end position="219"/>
    </location>
</feature>
<keyword evidence="4 8" id="KW-0808">Transferase</keyword>
<dbReference type="GO" id="GO:0009007">
    <property type="term" value="F:site-specific DNA-methyltransferase (adenine-specific) activity"/>
    <property type="evidence" value="ECO:0007669"/>
    <property type="project" value="UniProtKB-EC"/>
</dbReference>
<dbReference type="InterPro" id="IPR029063">
    <property type="entry name" value="SAM-dependent_MTases_sf"/>
</dbReference>
<dbReference type="SUPFAM" id="SSF53335">
    <property type="entry name" value="S-adenosyl-L-methionine-dependent methyltransferases"/>
    <property type="match status" value="1"/>
</dbReference>
<dbReference type="GO" id="GO:0003676">
    <property type="term" value="F:nucleic acid binding"/>
    <property type="evidence" value="ECO:0007669"/>
    <property type="project" value="InterPro"/>
</dbReference>
<dbReference type="PANTHER" id="PTHR33841">
    <property type="entry name" value="DNA METHYLTRANSFERASE YEEA-RELATED"/>
    <property type="match status" value="1"/>
</dbReference>